<evidence type="ECO:0000313" key="3">
    <source>
        <dbReference type="Proteomes" id="UP001521116"/>
    </source>
</evidence>
<feature type="region of interest" description="Disordered" evidence="1">
    <location>
        <begin position="48"/>
        <end position="94"/>
    </location>
</feature>
<dbReference type="EMBL" id="JAJVDC020000186">
    <property type="protein sequence ID" value="KAL1619534.1"/>
    <property type="molecule type" value="Genomic_DNA"/>
</dbReference>
<protein>
    <submittedName>
        <fullName evidence="2">Uncharacterized protein</fullName>
    </submittedName>
</protein>
<feature type="compositionally biased region" description="Basic and acidic residues" evidence="1">
    <location>
        <begin position="323"/>
        <end position="350"/>
    </location>
</feature>
<sequence>MDSPDWNEFLKFEDDTPFSNVNPFGSSAISDFFPSGPQQSSWSVTLPHLPQQQPQPLVPVPVPSNEHAGTLNDRWPPRPASITSQSSRASNQSSIATQLQTNAWPLPLTGDATINAFQPSSNSALKPEQTDFTQHSAAAMPSMIPSSYSSTGGIPFGNQADSAVSYNASSDPSIVAPPSLHDRSWDMFNPMDQCPDITTQSFFPSPPPFATDFHGLPLHATASAHDPQALSFAQNQNSVLDDSYSISPTWPEWQTSYGNNSFSSESEIASPTSPKLPADAQASFDKRSFCSSVDLGTMPMPALTYSQASPASDLEDLSSSYPGEHHAHADHRSNEHCRQHNLRPRAEGHNRFGTLPSQTRRPLEWSPPPHARKGDSRVTIEGKKKDKLLVKWKRAGMSYRQIRDKGRFTEAESTLRGRYRTLTKNREERVRKPLWMAKDVHLLREGVKMLMAGSLYPGVDAAALDVGEMDVDASKVPWRKVADYIFEHGGSYHFGNATCKKQWLKIQGMQ</sequence>
<comment type="caution">
    <text evidence="2">The sequence shown here is derived from an EMBL/GenBank/DDBJ whole genome shotgun (WGS) entry which is preliminary data.</text>
</comment>
<reference evidence="2 3" key="1">
    <citation type="submission" date="2024-02" db="EMBL/GenBank/DDBJ databases">
        <title>De novo assembly and annotation of 12 fungi associated with fruit tree decline syndrome in Ontario, Canada.</title>
        <authorList>
            <person name="Sulman M."/>
            <person name="Ellouze W."/>
            <person name="Ilyukhin E."/>
        </authorList>
    </citation>
    <scope>NUCLEOTIDE SEQUENCE [LARGE SCALE GENOMIC DNA]</scope>
    <source>
        <strain evidence="2 3">M1-105</strain>
    </source>
</reference>
<feature type="compositionally biased region" description="Low complexity" evidence="1">
    <location>
        <begin position="81"/>
        <end position="94"/>
    </location>
</feature>
<gene>
    <name evidence="2" type="ORF">SLS56_010078</name>
</gene>
<feature type="compositionally biased region" description="Polar residues" evidence="1">
    <location>
        <begin position="258"/>
        <end position="273"/>
    </location>
</feature>
<proteinExistence type="predicted"/>
<organism evidence="2 3">
    <name type="scientific">Neofusicoccum ribis</name>
    <dbReference type="NCBI Taxonomy" id="45134"/>
    <lineage>
        <taxon>Eukaryota</taxon>
        <taxon>Fungi</taxon>
        <taxon>Dikarya</taxon>
        <taxon>Ascomycota</taxon>
        <taxon>Pezizomycotina</taxon>
        <taxon>Dothideomycetes</taxon>
        <taxon>Dothideomycetes incertae sedis</taxon>
        <taxon>Botryosphaeriales</taxon>
        <taxon>Botryosphaeriaceae</taxon>
        <taxon>Neofusicoccum</taxon>
    </lineage>
</organism>
<name>A0ABR3SFL5_9PEZI</name>
<feature type="region of interest" description="Disordered" evidence="1">
    <location>
        <begin position="258"/>
        <end position="279"/>
    </location>
</feature>
<feature type="region of interest" description="Disordered" evidence="1">
    <location>
        <begin position="308"/>
        <end position="377"/>
    </location>
</feature>
<dbReference type="Proteomes" id="UP001521116">
    <property type="component" value="Unassembled WGS sequence"/>
</dbReference>
<keyword evidence="3" id="KW-1185">Reference proteome</keyword>
<evidence type="ECO:0000313" key="2">
    <source>
        <dbReference type="EMBL" id="KAL1619534.1"/>
    </source>
</evidence>
<evidence type="ECO:0000256" key="1">
    <source>
        <dbReference type="SAM" id="MobiDB-lite"/>
    </source>
</evidence>
<accession>A0ABR3SFL5</accession>